<dbReference type="AlphaFoldDB" id="A0A8D9F1C7"/>
<accession>A0A8D9F1C7</accession>
<proteinExistence type="predicted"/>
<protein>
    <submittedName>
        <fullName evidence="1">Uncharacterized protein</fullName>
    </submittedName>
</protein>
<dbReference type="EMBL" id="HBUF01590781">
    <property type="protein sequence ID" value="CAG6773307.1"/>
    <property type="molecule type" value="Transcribed_RNA"/>
</dbReference>
<organism evidence="1">
    <name type="scientific">Cacopsylla melanoneura</name>
    <dbReference type="NCBI Taxonomy" id="428564"/>
    <lineage>
        <taxon>Eukaryota</taxon>
        <taxon>Metazoa</taxon>
        <taxon>Ecdysozoa</taxon>
        <taxon>Arthropoda</taxon>
        <taxon>Hexapoda</taxon>
        <taxon>Insecta</taxon>
        <taxon>Pterygota</taxon>
        <taxon>Neoptera</taxon>
        <taxon>Paraneoptera</taxon>
        <taxon>Hemiptera</taxon>
        <taxon>Sternorrhyncha</taxon>
        <taxon>Psylloidea</taxon>
        <taxon>Psyllidae</taxon>
        <taxon>Psyllinae</taxon>
        <taxon>Cacopsylla</taxon>
    </lineage>
</organism>
<sequence length="106" mass="12198">MESLKTYGLIRTNLLCPLPFLTYEKMSHGGKFIIFRRSLSYPVQGILTPEIIGRTSSVPLLVGLAPSPPHHNIHFVCFQFNVRILHHTSERTPFVPGCRFFYCFFN</sequence>
<name>A0A8D9F1C7_9HEMI</name>
<evidence type="ECO:0000313" key="1">
    <source>
        <dbReference type="EMBL" id="CAG6773307.1"/>
    </source>
</evidence>
<reference evidence="1" key="1">
    <citation type="submission" date="2021-05" db="EMBL/GenBank/DDBJ databases">
        <authorList>
            <person name="Alioto T."/>
            <person name="Alioto T."/>
            <person name="Gomez Garrido J."/>
        </authorList>
    </citation>
    <scope>NUCLEOTIDE SEQUENCE</scope>
</reference>